<dbReference type="InterPro" id="IPR032330">
    <property type="entry name" value="EF-G-binding_C"/>
</dbReference>
<evidence type="ECO:0000259" key="2">
    <source>
        <dbReference type="Pfam" id="PF16571"/>
    </source>
</evidence>
<evidence type="ECO:0000259" key="1">
    <source>
        <dbReference type="Pfam" id="PF07299"/>
    </source>
</evidence>
<gene>
    <name evidence="3" type="ORF">SAMN04487936_1232</name>
</gene>
<feature type="domain" description="Elongation factor G-binding protein N-terminal" evidence="1">
    <location>
        <begin position="4"/>
        <end position="86"/>
    </location>
</feature>
<feature type="domain" description="Elongation factor G-binding protein C-terminal treble-clef zinc-finger" evidence="2">
    <location>
        <begin position="99"/>
        <end position="201"/>
    </location>
</feature>
<organism evidence="3 4">
    <name type="scientific">Halobacillus dabanensis</name>
    <dbReference type="NCBI Taxonomy" id="240302"/>
    <lineage>
        <taxon>Bacteria</taxon>
        <taxon>Bacillati</taxon>
        <taxon>Bacillota</taxon>
        <taxon>Bacilli</taxon>
        <taxon>Bacillales</taxon>
        <taxon>Bacillaceae</taxon>
        <taxon>Halobacillus</taxon>
    </lineage>
</organism>
<evidence type="ECO:0000313" key="4">
    <source>
        <dbReference type="Proteomes" id="UP000183557"/>
    </source>
</evidence>
<proteinExistence type="predicted"/>
<dbReference type="CDD" id="cd16342">
    <property type="entry name" value="FusC_FusB"/>
    <property type="match status" value="1"/>
</dbReference>
<keyword evidence="4" id="KW-1185">Reference proteome</keyword>
<dbReference type="Pfam" id="PF16571">
    <property type="entry name" value="FBP_C"/>
    <property type="match status" value="1"/>
</dbReference>
<protein>
    <submittedName>
        <fullName evidence="3">FBP C-terminal treble-clef zinc-finger</fullName>
    </submittedName>
</protein>
<keyword evidence="3" id="KW-0863">Zinc-finger</keyword>
<reference evidence="4" key="1">
    <citation type="submission" date="2016-10" db="EMBL/GenBank/DDBJ databases">
        <authorList>
            <person name="Varghese N."/>
            <person name="Submissions S."/>
        </authorList>
    </citation>
    <scope>NUCLEOTIDE SEQUENCE [LARGE SCALE GENOMIC DNA]</scope>
    <source>
        <strain evidence="4">CGMCC 1.3704</strain>
    </source>
</reference>
<accession>A0A1I4AXH1</accession>
<dbReference type="Pfam" id="PF07299">
    <property type="entry name" value="EF-G-binding_N"/>
    <property type="match status" value="1"/>
</dbReference>
<name>A0A1I4AXH1_HALDA</name>
<dbReference type="RefSeq" id="WP_075038397.1">
    <property type="nucleotide sequence ID" value="NZ_FOSB01000023.1"/>
</dbReference>
<dbReference type="GO" id="GO:0008270">
    <property type="term" value="F:zinc ion binding"/>
    <property type="evidence" value="ECO:0007669"/>
    <property type="project" value="UniProtKB-KW"/>
</dbReference>
<keyword evidence="3" id="KW-0479">Metal-binding</keyword>
<evidence type="ECO:0000313" key="3">
    <source>
        <dbReference type="EMBL" id="SFK61258.1"/>
    </source>
</evidence>
<dbReference type="Gene3D" id="1.20.1280.250">
    <property type="match status" value="1"/>
</dbReference>
<dbReference type="EMBL" id="FOSB01000023">
    <property type="protein sequence ID" value="SFK61258.1"/>
    <property type="molecule type" value="Genomic_DNA"/>
</dbReference>
<dbReference type="AlphaFoldDB" id="A0A1I4AXH1"/>
<dbReference type="Proteomes" id="UP000183557">
    <property type="component" value="Unassembled WGS sequence"/>
</dbReference>
<keyword evidence="3" id="KW-0862">Zinc</keyword>
<dbReference type="InterPro" id="IPR010841">
    <property type="entry name" value="EF-G-binding_N"/>
</dbReference>
<dbReference type="InterPro" id="IPR038344">
    <property type="entry name" value="EF-G_N_sf"/>
</dbReference>
<sequence length="211" mass="24531">MEPFLEPYQYHFLKSQGLKLVNAQISSTDTNVIKAVRGIVEDSILYQFQHCAKEERQLVERMNAVKDEREVEQILTELHPFIIPFQATEEQIQKLFPKVKKLKVPDLDFMNTKQITYLTWWDPGTHKKFIVTVREGKQWGVYGTFQKAAQKGICSICGRHEKTGLFLVERKGKEIGTYKKKGNYICSDGEACNQNLTRLDKLDEFLARLSR</sequence>